<dbReference type="InterPro" id="IPR044640">
    <property type="entry name" value="RU2A"/>
</dbReference>
<evidence type="ECO:0000256" key="5">
    <source>
        <dbReference type="ARBA" id="ARBA00024196"/>
    </source>
</evidence>
<dbReference type="InterPro" id="IPR032675">
    <property type="entry name" value="LRR_dom_sf"/>
</dbReference>
<dbReference type="InParanoid" id="A9V1I9"/>
<dbReference type="InterPro" id="IPR001611">
    <property type="entry name" value="Leu-rich_rpt"/>
</dbReference>
<dbReference type="PROSITE" id="PS51450">
    <property type="entry name" value="LRR"/>
    <property type="match status" value="1"/>
</dbReference>
<dbReference type="OMA" id="PNYREYM"/>
<comment type="subcellular location">
    <subcellularLocation>
        <location evidence="1">Nucleus</location>
    </subcellularLocation>
</comment>
<dbReference type="AlphaFoldDB" id="A9V1I9"/>
<dbReference type="PANTHER" id="PTHR10552:SF6">
    <property type="entry name" value="U2 SMALL NUCLEAR RIBONUCLEOPROTEIN A"/>
    <property type="match status" value="1"/>
</dbReference>
<keyword evidence="3" id="KW-0677">Repeat</keyword>
<dbReference type="FunCoup" id="A9V1I9">
    <property type="interactions" value="1641"/>
</dbReference>
<proteinExistence type="inferred from homology"/>
<evidence type="ECO:0000313" key="7">
    <source>
        <dbReference type="Proteomes" id="UP000001357"/>
    </source>
</evidence>
<dbReference type="GeneID" id="5891988"/>
<dbReference type="Pfam" id="PF14580">
    <property type="entry name" value="LRR_9"/>
    <property type="match status" value="1"/>
</dbReference>
<keyword evidence="2" id="KW-0433">Leucine-rich repeat</keyword>
<dbReference type="GO" id="GO:0030620">
    <property type="term" value="F:U2 snRNA binding"/>
    <property type="evidence" value="ECO:0000318"/>
    <property type="project" value="GO_Central"/>
</dbReference>
<dbReference type="RefSeq" id="XP_001746678.1">
    <property type="nucleotide sequence ID" value="XM_001746626.1"/>
</dbReference>
<dbReference type="PANTHER" id="PTHR10552">
    <property type="entry name" value="U2 SMALL NUCLEAR RIBONUCLEOPROTEIN A"/>
    <property type="match status" value="1"/>
</dbReference>
<dbReference type="Gene3D" id="3.80.10.10">
    <property type="entry name" value="Ribonuclease Inhibitor"/>
    <property type="match status" value="1"/>
</dbReference>
<evidence type="ECO:0000256" key="3">
    <source>
        <dbReference type="ARBA" id="ARBA00022737"/>
    </source>
</evidence>
<evidence type="ECO:0000256" key="1">
    <source>
        <dbReference type="ARBA" id="ARBA00004123"/>
    </source>
</evidence>
<evidence type="ECO:0000256" key="2">
    <source>
        <dbReference type="ARBA" id="ARBA00022614"/>
    </source>
</evidence>
<dbReference type="SUPFAM" id="SSF52058">
    <property type="entry name" value="L domain-like"/>
    <property type="match status" value="1"/>
</dbReference>
<evidence type="ECO:0000313" key="6">
    <source>
        <dbReference type="EMBL" id="EDQ88574.1"/>
    </source>
</evidence>
<evidence type="ECO:0000256" key="4">
    <source>
        <dbReference type="ARBA" id="ARBA00023242"/>
    </source>
</evidence>
<dbReference type="GO" id="GO:0005686">
    <property type="term" value="C:U2 snRNP"/>
    <property type="evidence" value="ECO:0000318"/>
    <property type="project" value="GO_Central"/>
</dbReference>
<dbReference type="FunFam" id="3.80.10.10:FF:000026">
    <property type="entry name" value="U2 small nuclear ribonucleoprotein A"/>
    <property type="match status" value="1"/>
</dbReference>
<sequence>MGRLTVDVVALAPQFTNALKEREIDLRENKIIVIENLGATVDQFDTIDLSDNEIRRLEGFPTLQRLKSLIINNNRVSRIAPGLESFLPRLEELILTNNALSDLADLQPLFGIPTLQRLSLLRNPVAAVSNYRLYVIYHMPQLKMLDFQKVKEKERAAAKALFESASGAELLETVKQHVGSSAALEKYQEEKLRQEAEAARIMAENTAKIKTAIQNATSLEEVQRLEAQLRAGIMPGAEPMATEGEGEGSA</sequence>
<comment type="similarity">
    <text evidence="5">Belongs to the U2 small nuclear ribonucleoprotein A family.</text>
</comment>
<protein>
    <recommendedName>
        <fullName evidence="8">U2A'/phosphoprotein 32 family A C-terminal domain-containing protein</fullName>
    </recommendedName>
</protein>
<dbReference type="STRING" id="81824.A9V1I9"/>
<evidence type="ECO:0008006" key="8">
    <source>
        <dbReference type="Google" id="ProtNLM"/>
    </source>
</evidence>
<gene>
    <name evidence="6" type="ORF">MONBRDRAFT_32756</name>
</gene>
<keyword evidence="4" id="KW-0539">Nucleus</keyword>
<dbReference type="GO" id="GO:0000398">
    <property type="term" value="P:mRNA splicing, via spliceosome"/>
    <property type="evidence" value="ECO:0000318"/>
    <property type="project" value="GO_Central"/>
</dbReference>
<dbReference type="eggNOG" id="KOG1644">
    <property type="taxonomic scope" value="Eukaryota"/>
</dbReference>
<accession>A9V1I9</accession>
<dbReference type="EMBL" id="CH991554">
    <property type="protein sequence ID" value="EDQ88574.1"/>
    <property type="molecule type" value="Genomic_DNA"/>
</dbReference>
<reference evidence="6 7" key="1">
    <citation type="journal article" date="2008" name="Nature">
        <title>The genome of the choanoflagellate Monosiga brevicollis and the origin of metazoans.</title>
        <authorList>
            <consortium name="JGI Sequencing"/>
            <person name="King N."/>
            <person name="Westbrook M.J."/>
            <person name="Young S.L."/>
            <person name="Kuo A."/>
            <person name="Abedin M."/>
            <person name="Chapman J."/>
            <person name="Fairclough S."/>
            <person name="Hellsten U."/>
            <person name="Isogai Y."/>
            <person name="Letunic I."/>
            <person name="Marr M."/>
            <person name="Pincus D."/>
            <person name="Putnam N."/>
            <person name="Rokas A."/>
            <person name="Wright K.J."/>
            <person name="Zuzow R."/>
            <person name="Dirks W."/>
            <person name="Good M."/>
            <person name="Goodstein D."/>
            <person name="Lemons D."/>
            <person name="Li W."/>
            <person name="Lyons J.B."/>
            <person name="Morris A."/>
            <person name="Nichols S."/>
            <person name="Richter D.J."/>
            <person name="Salamov A."/>
            <person name="Bork P."/>
            <person name="Lim W.A."/>
            <person name="Manning G."/>
            <person name="Miller W.T."/>
            <person name="McGinnis W."/>
            <person name="Shapiro H."/>
            <person name="Tjian R."/>
            <person name="Grigoriev I.V."/>
            <person name="Rokhsar D."/>
        </authorList>
    </citation>
    <scope>NUCLEOTIDE SEQUENCE [LARGE SCALE GENOMIC DNA]</scope>
    <source>
        <strain evidence="7">MX1 / ATCC 50154</strain>
    </source>
</reference>
<dbReference type="Proteomes" id="UP000001357">
    <property type="component" value="Unassembled WGS sequence"/>
</dbReference>
<keyword evidence="7" id="KW-1185">Reference proteome</keyword>
<organism evidence="6 7">
    <name type="scientific">Monosiga brevicollis</name>
    <name type="common">Choanoflagellate</name>
    <dbReference type="NCBI Taxonomy" id="81824"/>
    <lineage>
        <taxon>Eukaryota</taxon>
        <taxon>Choanoflagellata</taxon>
        <taxon>Craspedida</taxon>
        <taxon>Salpingoecidae</taxon>
        <taxon>Monosiga</taxon>
    </lineage>
</organism>
<dbReference type="KEGG" id="mbr:MONBRDRAFT_32756"/>
<name>A9V1I9_MONBE</name>